<sequence length="130" mass="15081">MNPFHSKPHTKNFYVAKIFKTNTPWLKKLKWLGMDSPVTLLIDFVSIGNAFLDNFAAFFQFPREIRIPEYADLEGTQKDHRVQCLALHRIIPKTHTMCLRVSFKCFLNSVKLGAVITSLGMVYLPKQDFF</sequence>
<keyword evidence="2" id="KW-1185">Reference proteome</keyword>
<evidence type="ECO:0000313" key="2">
    <source>
        <dbReference type="Proteomes" id="UP001145742"/>
    </source>
</evidence>
<proteinExistence type="predicted"/>
<comment type="caution">
    <text evidence="1">The sequence shown here is derived from an EMBL/GenBank/DDBJ whole genome shotgun (WGS) entry which is preliminary data.</text>
</comment>
<name>A0ABQ9CP88_9PASS</name>
<protein>
    <submittedName>
        <fullName evidence="1">Uncharacterized protein</fullName>
    </submittedName>
</protein>
<dbReference type="EMBL" id="WHWB01034641">
    <property type="protein sequence ID" value="KAJ7406645.1"/>
    <property type="molecule type" value="Genomic_DNA"/>
</dbReference>
<accession>A0ABQ9CP88</accession>
<evidence type="ECO:0000313" key="1">
    <source>
        <dbReference type="EMBL" id="KAJ7406645.1"/>
    </source>
</evidence>
<organism evidence="1 2">
    <name type="scientific">Willisornis vidua</name>
    <name type="common">Xingu scale-backed antbird</name>
    <dbReference type="NCBI Taxonomy" id="1566151"/>
    <lineage>
        <taxon>Eukaryota</taxon>
        <taxon>Metazoa</taxon>
        <taxon>Chordata</taxon>
        <taxon>Craniata</taxon>
        <taxon>Vertebrata</taxon>
        <taxon>Euteleostomi</taxon>
        <taxon>Archelosauria</taxon>
        <taxon>Archosauria</taxon>
        <taxon>Dinosauria</taxon>
        <taxon>Saurischia</taxon>
        <taxon>Theropoda</taxon>
        <taxon>Coelurosauria</taxon>
        <taxon>Aves</taxon>
        <taxon>Neognathae</taxon>
        <taxon>Neoaves</taxon>
        <taxon>Telluraves</taxon>
        <taxon>Australaves</taxon>
        <taxon>Passeriformes</taxon>
        <taxon>Thamnophilidae</taxon>
        <taxon>Willisornis</taxon>
    </lineage>
</organism>
<reference evidence="1" key="1">
    <citation type="submission" date="2019-10" db="EMBL/GenBank/DDBJ databases">
        <authorList>
            <person name="Soares A.E.R."/>
            <person name="Aleixo A."/>
            <person name="Schneider P."/>
            <person name="Miyaki C.Y."/>
            <person name="Schneider M.P."/>
            <person name="Mello C."/>
            <person name="Vasconcelos A.T.R."/>
        </authorList>
    </citation>
    <scope>NUCLEOTIDE SEQUENCE</scope>
    <source>
        <tissue evidence="1">Muscle</tissue>
    </source>
</reference>
<gene>
    <name evidence="1" type="ORF">WISP_132373</name>
</gene>
<dbReference type="Proteomes" id="UP001145742">
    <property type="component" value="Unassembled WGS sequence"/>
</dbReference>